<sequence>MAVLYHRISALSKVAAALFPSQCSIAATNLALARALLSPGQSSSHHGLTCETKKIWMRNEGLEVTGQGYKKERVVAGVDRRR</sequence>
<protein>
    <submittedName>
        <fullName evidence="1">Uncharacterized protein</fullName>
    </submittedName>
</protein>
<dbReference type="AlphaFoldDB" id="A0AAW1WZW5"/>
<gene>
    <name evidence="1" type="ORF">M0R45_026456</name>
</gene>
<evidence type="ECO:0000313" key="1">
    <source>
        <dbReference type="EMBL" id="KAK9929354.1"/>
    </source>
</evidence>
<proteinExistence type="predicted"/>
<evidence type="ECO:0000313" key="2">
    <source>
        <dbReference type="Proteomes" id="UP001457282"/>
    </source>
</evidence>
<organism evidence="1 2">
    <name type="scientific">Rubus argutus</name>
    <name type="common">Southern blackberry</name>
    <dbReference type="NCBI Taxonomy" id="59490"/>
    <lineage>
        <taxon>Eukaryota</taxon>
        <taxon>Viridiplantae</taxon>
        <taxon>Streptophyta</taxon>
        <taxon>Embryophyta</taxon>
        <taxon>Tracheophyta</taxon>
        <taxon>Spermatophyta</taxon>
        <taxon>Magnoliopsida</taxon>
        <taxon>eudicotyledons</taxon>
        <taxon>Gunneridae</taxon>
        <taxon>Pentapetalae</taxon>
        <taxon>rosids</taxon>
        <taxon>fabids</taxon>
        <taxon>Rosales</taxon>
        <taxon>Rosaceae</taxon>
        <taxon>Rosoideae</taxon>
        <taxon>Rosoideae incertae sedis</taxon>
        <taxon>Rubus</taxon>
    </lineage>
</organism>
<name>A0AAW1WZW5_RUBAR</name>
<dbReference type="EMBL" id="JBEDUW010000005">
    <property type="protein sequence ID" value="KAK9929354.1"/>
    <property type="molecule type" value="Genomic_DNA"/>
</dbReference>
<comment type="caution">
    <text evidence="1">The sequence shown here is derived from an EMBL/GenBank/DDBJ whole genome shotgun (WGS) entry which is preliminary data.</text>
</comment>
<dbReference type="Proteomes" id="UP001457282">
    <property type="component" value="Unassembled WGS sequence"/>
</dbReference>
<keyword evidence="2" id="KW-1185">Reference proteome</keyword>
<accession>A0AAW1WZW5</accession>
<reference evidence="1 2" key="1">
    <citation type="journal article" date="2023" name="G3 (Bethesda)">
        <title>A chromosome-length genome assembly and annotation of blackberry (Rubus argutus, cv. 'Hillquist').</title>
        <authorList>
            <person name="Bruna T."/>
            <person name="Aryal R."/>
            <person name="Dudchenko O."/>
            <person name="Sargent D.J."/>
            <person name="Mead D."/>
            <person name="Buti M."/>
            <person name="Cavallini A."/>
            <person name="Hytonen T."/>
            <person name="Andres J."/>
            <person name="Pham M."/>
            <person name="Weisz D."/>
            <person name="Mascagni F."/>
            <person name="Usai G."/>
            <person name="Natali L."/>
            <person name="Bassil N."/>
            <person name="Fernandez G.E."/>
            <person name="Lomsadze A."/>
            <person name="Armour M."/>
            <person name="Olukolu B."/>
            <person name="Poorten T."/>
            <person name="Britton C."/>
            <person name="Davik J."/>
            <person name="Ashrafi H."/>
            <person name="Aiden E.L."/>
            <person name="Borodovsky M."/>
            <person name="Worthington M."/>
        </authorList>
    </citation>
    <scope>NUCLEOTIDE SEQUENCE [LARGE SCALE GENOMIC DNA]</scope>
    <source>
        <strain evidence="1">PI 553951</strain>
    </source>
</reference>